<reference evidence="3 4" key="1">
    <citation type="journal article" date="2019" name="Int. J. Syst. Evol. Microbiol.">
        <title>The Global Catalogue of Microorganisms (GCM) 10K type strain sequencing project: providing services to taxonomists for standard genome sequencing and annotation.</title>
        <authorList>
            <consortium name="The Broad Institute Genomics Platform"/>
            <consortium name="The Broad Institute Genome Sequencing Center for Infectious Disease"/>
            <person name="Wu L."/>
            <person name="Ma J."/>
        </authorList>
    </citation>
    <scope>NUCLEOTIDE SEQUENCE [LARGE SCALE GENOMIC DNA]</scope>
    <source>
        <strain evidence="3 4">JCM 13250</strain>
    </source>
</reference>
<keyword evidence="1" id="KW-0472">Membrane</keyword>
<comment type="caution">
    <text evidence="3">The sequence shown here is derived from an EMBL/GenBank/DDBJ whole genome shotgun (WGS) entry which is preliminary data.</text>
</comment>
<evidence type="ECO:0000313" key="3">
    <source>
        <dbReference type="EMBL" id="GAA1803499.1"/>
    </source>
</evidence>
<keyword evidence="2" id="KW-0732">Signal</keyword>
<feature type="transmembrane region" description="Helical" evidence="1">
    <location>
        <begin position="76"/>
        <end position="99"/>
    </location>
</feature>
<feature type="signal peptide" evidence="2">
    <location>
        <begin position="1"/>
        <end position="26"/>
    </location>
</feature>
<evidence type="ECO:0000256" key="2">
    <source>
        <dbReference type="SAM" id="SignalP"/>
    </source>
</evidence>
<organism evidence="3 4">
    <name type="scientific">Luedemannella flava</name>
    <dbReference type="NCBI Taxonomy" id="349316"/>
    <lineage>
        <taxon>Bacteria</taxon>
        <taxon>Bacillati</taxon>
        <taxon>Actinomycetota</taxon>
        <taxon>Actinomycetes</taxon>
        <taxon>Micromonosporales</taxon>
        <taxon>Micromonosporaceae</taxon>
        <taxon>Luedemannella</taxon>
    </lineage>
</organism>
<evidence type="ECO:0000313" key="4">
    <source>
        <dbReference type="Proteomes" id="UP001500218"/>
    </source>
</evidence>
<name>A0ABN2LZL2_9ACTN</name>
<dbReference type="Proteomes" id="UP001500218">
    <property type="component" value="Unassembled WGS sequence"/>
</dbReference>
<keyword evidence="1" id="KW-0812">Transmembrane</keyword>
<keyword evidence="1" id="KW-1133">Transmembrane helix</keyword>
<accession>A0ABN2LZL2</accession>
<protein>
    <submittedName>
        <fullName evidence="3">Uncharacterized protein</fullName>
    </submittedName>
</protein>
<sequence length="140" mass="14339">MGRTAVIVGRLARFMLLCCTALGVSAMHTMGHEGPGHLAAGHHAAPAHAAPVDAMPDCADPCVTARESPAEPGGDWAFWSVCLAVLAAVGLAALLALALRGARSRPSALRWISRVGPPTGRGPPRSAHGLRLAAVSVMRV</sequence>
<dbReference type="RefSeq" id="WP_344130299.1">
    <property type="nucleotide sequence ID" value="NZ_BAAALT010000067.1"/>
</dbReference>
<dbReference type="EMBL" id="BAAALT010000067">
    <property type="protein sequence ID" value="GAA1803499.1"/>
    <property type="molecule type" value="Genomic_DNA"/>
</dbReference>
<gene>
    <name evidence="3" type="ORF">GCM10009682_26680</name>
</gene>
<feature type="chain" id="PRO_5045743782" evidence="2">
    <location>
        <begin position="27"/>
        <end position="140"/>
    </location>
</feature>
<evidence type="ECO:0000256" key="1">
    <source>
        <dbReference type="SAM" id="Phobius"/>
    </source>
</evidence>
<keyword evidence="4" id="KW-1185">Reference proteome</keyword>
<proteinExistence type="predicted"/>